<evidence type="ECO:0000256" key="6">
    <source>
        <dbReference type="ARBA" id="ARBA00023065"/>
    </source>
</evidence>
<keyword evidence="6" id="KW-0406">Ion transport</keyword>
<evidence type="ECO:0000256" key="7">
    <source>
        <dbReference type="ARBA" id="ARBA00023136"/>
    </source>
</evidence>
<dbReference type="GO" id="GO:0015743">
    <property type="term" value="P:malate transport"/>
    <property type="evidence" value="ECO:0007669"/>
    <property type="project" value="InterPro"/>
</dbReference>
<comment type="similarity">
    <text evidence="2">Belongs to the aromatic acid exporter (TC 2.A.85) family.</text>
</comment>
<sequence length="454" mass="50721">MASDNNQESSVLKELPKIAWTRLKGCSDKVVSTVMCPVRDAKNLGKQDPRRITHSCKVGLAVTLVSLLYYFDFLYDGFGVSAMWAVMTVIIIFDFTVGATLGKGVNRGVATLIGGALGLAAHRLTSFNGRIVEFSVLGFFIFLISALATFIRFFPKVQARYDYGLLVFILSFCLISVSGYRNDEVMLMAYRRLSTVMIGGVLTVFISIFVCPIWAGEDLHNLTANNIEKLGIFMEGFERRYFETNNDKKQEKKASPDGYITVINSKSTADTLVNVAKWEPRHGRFKYWHPWEQYLKIGANTRECACKIDALNCYLNSKIQTPMEIREKIQEPCTTISQQCSHALRELSVGIKKMSSPAMLSDPHIKNAEAAAKSLESLLQNGKWLEIDFRDMIPAAAVALLLIEMVSCTAKLADSVHELASMSKFRAPYDNAVKANQTCLERVVVVTRVSNDHK</sequence>
<reference evidence="10 11" key="1">
    <citation type="journal article" date="2013" name="Proc. Natl. Acad. Sci. U.S.A.">
        <title>Fine-scale variation in meiotic recombination in Mimulus inferred from population shotgun sequencing.</title>
        <authorList>
            <person name="Hellsten U."/>
            <person name="Wright K.M."/>
            <person name="Jenkins J."/>
            <person name="Shu S."/>
            <person name="Yuan Y."/>
            <person name="Wessler S.R."/>
            <person name="Schmutz J."/>
            <person name="Willis J.H."/>
            <person name="Rokhsar D.S."/>
        </authorList>
    </citation>
    <scope>NUCLEOTIDE SEQUENCE [LARGE SCALE GENOMIC DNA]</scope>
    <source>
        <strain evidence="11">cv. DUN x IM62</strain>
    </source>
</reference>
<evidence type="ECO:0000256" key="4">
    <source>
        <dbReference type="ARBA" id="ARBA00022692"/>
    </source>
</evidence>
<comment type="subcellular location">
    <subcellularLocation>
        <location evidence="1">Membrane</location>
        <topology evidence="1">Multi-pass membrane protein</topology>
    </subcellularLocation>
</comment>
<evidence type="ECO:0000256" key="5">
    <source>
        <dbReference type="ARBA" id="ARBA00022989"/>
    </source>
</evidence>
<dbReference type="STRING" id="4155.A0A022QXL4"/>
<keyword evidence="7 9" id="KW-0472">Membrane</keyword>
<feature type="transmembrane region" description="Helical" evidence="9">
    <location>
        <begin position="193"/>
        <end position="215"/>
    </location>
</feature>
<dbReference type="EMBL" id="KI630827">
    <property type="protein sequence ID" value="EYU32631.1"/>
    <property type="molecule type" value="Genomic_DNA"/>
</dbReference>
<evidence type="ECO:0000256" key="2">
    <source>
        <dbReference type="ARBA" id="ARBA00007079"/>
    </source>
</evidence>
<evidence type="ECO:0008006" key="12">
    <source>
        <dbReference type="Google" id="ProtNLM"/>
    </source>
</evidence>
<dbReference type="Proteomes" id="UP000030748">
    <property type="component" value="Unassembled WGS sequence"/>
</dbReference>
<dbReference type="PANTHER" id="PTHR31086">
    <property type="entry name" value="ALUMINUM-ACTIVATED MALATE TRANSPORTER 10"/>
    <property type="match status" value="1"/>
</dbReference>
<keyword evidence="3" id="KW-0813">Transport</keyword>
<evidence type="ECO:0000313" key="11">
    <source>
        <dbReference type="Proteomes" id="UP000030748"/>
    </source>
</evidence>
<protein>
    <recommendedName>
        <fullName evidence="12">Aluminum-activated malate transporter</fullName>
    </recommendedName>
</protein>
<dbReference type="AlphaFoldDB" id="A0A022QXL4"/>
<feature type="non-terminal residue" evidence="10">
    <location>
        <position position="454"/>
    </location>
</feature>
<feature type="transmembrane region" description="Helical" evidence="9">
    <location>
        <begin position="131"/>
        <end position="151"/>
    </location>
</feature>
<dbReference type="eggNOG" id="KOG4711">
    <property type="taxonomic scope" value="Eukaryota"/>
</dbReference>
<accession>A0A022QXL4</accession>
<evidence type="ECO:0000256" key="8">
    <source>
        <dbReference type="ARBA" id="ARBA00023303"/>
    </source>
</evidence>
<evidence type="ECO:0000256" key="9">
    <source>
        <dbReference type="SAM" id="Phobius"/>
    </source>
</evidence>
<proteinExistence type="inferred from homology"/>
<evidence type="ECO:0000256" key="1">
    <source>
        <dbReference type="ARBA" id="ARBA00004141"/>
    </source>
</evidence>
<keyword evidence="5 9" id="KW-1133">Transmembrane helix</keyword>
<dbReference type="Pfam" id="PF11744">
    <property type="entry name" value="ALMT"/>
    <property type="match status" value="1"/>
</dbReference>
<keyword evidence="4 9" id="KW-0812">Transmembrane</keyword>
<feature type="transmembrane region" description="Helical" evidence="9">
    <location>
        <begin position="163"/>
        <end position="181"/>
    </location>
</feature>
<evidence type="ECO:0000313" key="10">
    <source>
        <dbReference type="EMBL" id="EYU32631.1"/>
    </source>
</evidence>
<gene>
    <name evidence="10" type="ORF">MIMGU_mgv1a021804mg</name>
</gene>
<feature type="transmembrane region" description="Helical" evidence="9">
    <location>
        <begin position="77"/>
        <end position="97"/>
    </location>
</feature>
<name>A0A022QXL4_ERYGU</name>
<keyword evidence="11" id="KW-1185">Reference proteome</keyword>
<evidence type="ECO:0000256" key="3">
    <source>
        <dbReference type="ARBA" id="ARBA00022448"/>
    </source>
</evidence>
<keyword evidence="8" id="KW-0407">Ion channel</keyword>
<dbReference type="GO" id="GO:0034220">
    <property type="term" value="P:monoatomic ion transmembrane transport"/>
    <property type="evidence" value="ECO:0007669"/>
    <property type="project" value="UniProtKB-KW"/>
</dbReference>
<organism evidence="10 11">
    <name type="scientific">Erythranthe guttata</name>
    <name type="common">Yellow monkey flower</name>
    <name type="synonym">Mimulus guttatus</name>
    <dbReference type="NCBI Taxonomy" id="4155"/>
    <lineage>
        <taxon>Eukaryota</taxon>
        <taxon>Viridiplantae</taxon>
        <taxon>Streptophyta</taxon>
        <taxon>Embryophyta</taxon>
        <taxon>Tracheophyta</taxon>
        <taxon>Spermatophyta</taxon>
        <taxon>Magnoliopsida</taxon>
        <taxon>eudicotyledons</taxon>
        <taxon>Gunneridae</taxon>
        <taxon>Pentapetalae</taxon>
        <taxon>asterids</taxon>
        <taxon>lamiids</taxon>
        <taxon>Lamiales</taxon>
        <taxon>Phrymaceae</taxon>
        <taxon>Erythranthe</taxon>
    </lineage>
</organism>
<dbReference type="InterPro" id="IPR020966">
    <property type="entry name" value="ALMT"/>
</dbReference>
<dbReference type="GO" id="GO:0009705">
    <property type="term" value="C:plant-type vacuole membrane"/>
    <property type="evidence" value="ECO:0000318"/>
    <property type="project" value="GO_Central"/>
</dbReference>
<feature type="transmembrane region" description="Helical" evidence="9">
    <location>
        <begin position="52"/>
        <end position="71"/>
    </location>
</feature>